<keyword evidence="2" id="KW-1277">Toxin-antitoxin system</keyword>
<reference evidence="8 9" key="1">
    <citation type="journal article" date="2019" name="Int. J. Syst. Evol. Microbiol.">
        <title>The Global Catalogue of Microorganisms (GCM) 10K type strain sequencing project: providing services to taxonomists for standard genome sequencing and annotation.</title>
        <authorList>
            <consortium name="The Broad Institute Genomics Platform"/>
            <consortium name="The Broad Institute Genome Sequencing Center for Infectious Disease"/>
            <person name="Wu L."/>
            <person name="Ma J."/>
        </authorList>
    </citation>
    <scope>NUCLEOTIDE SEQUENCE [LARGE SCALE GENOMIC DNA]</scope>
    <source>
        <strain evidence="8 9">JCM 16114</strain>
    </source>
</reference>
<proteinExistence type="inferred from homology"/>
<evidence type="ECO:0000256" key="1">
    <source>
        <dbReference type="ARBA" id="ARBA00008172"/>
    </source>
</evidence>
<dbReference type="EMBL" id="BAAAQX010000003">
    <property type="protein sequence ID" value="GAA2206173.1"/>
    <property type="molecule type" value="Genomic_DNA"/>
</dbReference>
<evidence type="ECO:0000256" key="6">
    <source>
        <dbReference type="ARBA" id="ARBA00030388"/>
    </source>
</evidence>
<keyword evidence="9" id="KW-1185">Reference proteome</keyword>
<evidence type="ECO:0000313" key="8">
    <source>
        <dbReference type="EMBL" id="GAA2206173.1"/>
    </source>
</evidence>
<evidence type="ECO:0000256" key="2">
    <source>
        <dbReference type="ARBA" id="ARBA00022649"/>
    </source>
</evidence>
<evidence type="ECO:0000256" key="7">
    <source>
        <dbReference type="ARBA" id="ARBA00050056"/>
    </source>
</evidence>
<gene>
    <name evidence="8" type="ORF">GCM10009850_016310</name>
</gene>
<keyword evidence="5" id="KW-0378">Hydrolase</keyword>
<dbReference type="SUPFAM" id="SSF143011">
    <property type="entry name" value="RelE-like"/>
    <property type="match status" value="1"/>
</dbReference>
<dbReference type="Proteomes" id="UP001499843">
    <property type="component" value="Unassembled WGS sequence"/>
</dbReference>
<evidence type="ECO:0000256" key="4">
    <source>
        <dbReference type="ARBA" id="ARBA00022759"/>
    </source>
</evidence>
<evidence type="ECO:0000256" key="5">
    <source>
        <dbReference type="ARBA" id="ARBA00022801"/>
    </source>
</evidence>
<dbReference type="Pfam" id="PF06769">
    <property type="entry name" value="YoeB_toxin"/>
    <property type="match status" value="1"/>
</dbReference>
<keyword evidence="4" id="KW-0255">Endonuclease</keyword>
<dbReference type="PANTHER" id="PTHR38039">
    <property type="entry name" value="TOXIN YOEB"/>
    <property type="match status" value="1"/>
</dbReference>
<dbReference type="NCBIfam" id="TIGR02116">
    <property type="entry name" value="toxin_Txe_YoeB"/>
    <property type="match status" value="1"/>
</dbReference>
<evidence type="ECO:0000256" key="3">
    <source>
        <dbReference type="ARBA" id="ARBA00022722"/>
    </source>
</evidence>
<accession>A0ABN3C9Y7</accession>
<sequence>MKVAFTRQGWDDYVHWQTADRQILKRINRLVEDALRDPFEGIGKPEPLKYALAGAWSRRITEEHRLVYLPMEDEIVVLQARYPYE</sequence>
<name>A0ABN3C9Y7_9ACTN</name>
<organism evidence="8 9">
    <name type="scientific">Nonomuraea monospora</name>
    <dbReference type="NCBI Taxonomy" id="568818"/>
    <lineage>
        <taxon>Bacteria</taxon>
        <taxon>Bacillati</taxon>
        <taxon>Actinomycetota</taxon>
        <taxon>Actinomycetes</taxon>
        <taxon>Streptosporangiales</taxon>
        <taxon>Streptosporangiaceae</taxon>
        <taxon>Nonomuraea</taxon>
    </lineage>
</organism>
<keyword evidence="3" id="KW-0540">Nuclease</keyword>
<comment type="similarity">
    <text evidence="1">Belongs to the YoeB family.</text>
</comment>
<dbReference type="InterPro" id="IPR035093">
    <property type="entry name" value="RelE/ParE_toxin_dom_sf"/>
</dbReference>
<evidence type="ECO:0000313" key="9">
    <source>
        <dbReference type="Proteomes" id="UP001499843"/>
    </source>
</evidence>
<protein>
    <recommendedName>
        <fullName evidence="7">Endoribonuclease YoeB</fullName>
    </recommendedName>
    <alternativeName>
        <fullName evidence="6">Putative mRNA interferase YoeB</fullName>
    </alternativeName>
</protein>
<dbReference type="Gene3D" id="3.30.2310.20">
    <property type="entry name" value="RelE-like"/>
    <property type="match status" value="1"/>
</dbReference>
<comment type="caution">
    <text evidence="8">The sequence shown here is derived from an EMBL/GenBank/DDBJ whole genome shotgun (WGS) entry which is preliminary data.</text>
</comment>
<dbReference type="RefSeq" id="WP_344472162.1">
    <property type="nucleotide sequence ID" value="NZ_BAAAQX010000003.1"/>
</dbReference>
<dbReference type="PANTHER" id="PTHR38039:SF1">
    <property type="entry name" value="TOXIN YOEB"/>
    <property type="match status" value="1"/>
</dbReference>
<dbReference type="InterPro" id="IPR009614">
    <property type="entry name" value="YoeB_toxin"/>
</dbReference>